<feature type="region of interest" description="Disordered" evidence="1">
    <location>
        <begin position="1"/>
        <end position="28"/>
    </location>
</feature>
<sequence>MGRGRRKGQNGLFPVNSRHRGWQSSPPTADGCGRAMVAFYGRLRFQSSPFETARFGGRSYFPFWSLLVIRAFNKFCNPAYSCFTFENVDLVPIVEEYTTLLHCPRVQDDKAYSRAVNVLTFVKKLMNVMGISEQWATARIKQRRKQLYPLE</sequence>
<dbReference type="EMBL" id="JAIQCV010000013">
    <property type="protein sequence ID" value="KAH1030955.1"/>
    <property type="molecule type" value="Genomic_DNA"/>
</dbReference>
<dbReference type="PANTHER" id="PTHR48200:SF1">
    <property type="entry name" value="AMINOTRANSFERASE-LIKE PLANT MOBILE DOMAIN-CONTAINING PROTEIN"/>
    <property type="match status" value="1"/>
</dbReference>
<comment type="caution">
    <text evidence="3">The sequence shown here is derived from an EMBL/GenBank/DDBJ whole genome shotgun (WGS) entry which is preliminary data.</text>
</comment>
<feature type="domain" description="DUF7745" evidence="2">
    <location>
        <begin position="68"/>
        <end position="145"/>
    </location>
</feature>
<organism evidence="3 4">
    <name type="scientific">Gossypium stocksii</name>
    <dbReference type="NCBI Taxonomy" id="47602"/>
    <lineage>
        <taxon>Eukaryota</taxon>
        <taxon>Viridiplantae</taxon>
        <taxon>Streptophyta</taxon>
        <taxon>Embryophyta</taxon>
        <taxon>Tracheophyta</taxon>
        <taxon>Spermatophyta</taxon>
        <taxon>Magnoliopsida</taxon>
        <taxon>eudicotyledons</taxon>
        <taxon>Gunneridae</taxon>
        <taxon>Pentapetalae</taxon>
        <taxon>rosids</taxon>
        <taxon>malvids</taxon>
        <taxon>Malvales</taxon>
        <taxon>Malvaceae</taxon>
        <taxon>Malvoideae</taxon>
        <taxon>Gossypium</taxon>
    </lineage>
</organism>
<gene>
    <name evidence="3" type="ORF">J1N35_043129</name>
</gene>
<protein>
    <recommendedName>
        <fullName evidence="2">DUF7745 domain-containing protein</fullName>
    </recommendedName>
</protein>
<dbReference type="Proteomes" id="UP000828251">
    <property type="component" value="Unassembled WGS sequence"/>
</dbReference>
<accession>A0A9D3U6R0</accession>
<evidence type="ECO:0000259" key="2">
    <source>
        <dbReference type="Pfam" id="PF24924"/>
    </source>
</evidence>
<name>A0A9D3U6R0_9ROSI</name>
<evidence type="ECO:0000313" key="3">
    <source>
        <dbReference type="EMBL" id="KAH1030955.1"/>
    </source>
</evidence>
<dbReference type="Pfam" id="PF24924">
    <property type="entry name" value="DUF7745"/>
    <property type="match status" value="1"/>
</dbReference>
<reference evidence="3 4" key="1">
    <citation type="journal article" date="2021" name="Plant Biotechnol. J.">
        <title>Multi-omics assisted identification of the key and species-specific regulatory components of drought-tolerant mechanisms in Gossypium stocksii.</title>
        <authorList>
            <person name="Yu D."/>
            <person name="Ke L."/>
            <person name="Zhang D."/>
            <person name="Wu Y."/>
            <person name="Sun Y."/>
            <person name="Mei J."/>
            <person name="Sun J."/>
            <person name="Sun Y."/>
        </authorList>
    </citation>
    <scope>NUCLEOTIDE SEQUENCE [LARGE SCALE GENOMIC DNA]</scope>
    <source>
        <strain evidence="4">cv. E1</strain>
        <tissue evidence="3">Leaf</tissue>
    </source>
</reference>
<dbReference type="AlphaFoldDB" id="A0A9D3U6R0"/>
<evidence type="ECO:0000313" key="4">
    <source>
        <dbReference type="Proteomes" id="UP000828251"/>
    </source>
</evidence>
<proteinExistence type="predicted"/>
<dbReference type="PANTHER" id="PTHR48200">
    <property type="entry name" value="PROTEIN, PUTATIVE-RELATED"/>
    <property type="match status" value="1"/>
</dbReference>
<dbReference type="InterPro" id="IPR056647">
    <property type="entry name" value="DUF7745"/>
</dbReference>
<keyword evidence="4" id="KW-1185">Reference proteome</keyword>
<evidence type="ECO:0000256" key="1">
    <source>
        <dbReference type="SAM" id="MobiDB-lite"/>
    </source>
</evidence>